<feature type="transmembrane region" description="Helical" evidence="1">
    <location>
        <begin position="86"/>
        <end position="107"/>
    </location>
</feature>
<dbReference type="KEGG" id="bgok:Pr1d_45550"/>
<dbReference type="OrthoDB" id="266027at2"/>
<organism evidence="2 3">
    <name type="scientific">Bythopirellula goksoeyrii</name>
    <dbReference type="NCBI Taxonomy" id="1400387"/>
    <lineage>
        <taxon>Bacteria</taxon>
        <taxon>Pseudomonadati</taxon>
        <taxon>Planctomycetota</taxon>
        <taxon>Planctomycetia</taxon>
        <taxon>Pirellulales</taxon>
        <taxon>Lacipirellulaceae</taxon>
        <taxon>Bythopirellula</taxon>
    </lineage>
</organism>
<protein>
    <submittedName>
        <fullName evidence="2">Uncharacterized protein</fullName>
    </submittedName>
</protein>
<evidence type="ECO:0000313" key="2">
    <source>
        <dbReference type="EMBL" id="QEG37214.1"/>
    </source>
</evidence>
<accession>A0A5B9QE50</accession>
<dbReference type="RefSeq" id="WP_148075478.1">
    <property type="nucleotide sequence ID" value="NZ_CP042913.1"/>
</dbReference>
<reference evidence="2 3" key="1">
    <citation type="submission" date="2019-08" db="EMBL/GenBank/DDBJ databases">
        <title>Deep-cultivation of Planctomycetes and their phenomic and genomic characterization uncovers novel biology.</title>
        <authorList>
            <person name="Wiegand S."/>
            <person name="Jogler M."/>
            <person name="Boedeker C."/>
            <person name="Pinto D."/>
            <person name="Vollmers J."/>
            <person name="Rivas-Marin E."/>
            <person name="Kohn T."/>
            <person name="Peeters S.H."/>
            <person name="Heuer A."/>
            <person name="Rast P."/>
            <person name="Oberbeckmann S."/>
            <person name="Bunk B."/>
            <person name="Jeske O."/>
            <person name="Meyerdierks A."/>
            <person name="Storesund J.E."/>
            <person name="Kallscheuer N."/>
            <person name="Luecker S."/>
            <person name="Lage O.M."/>
            <person name="Pohl T."/>
            <person name="Merkel B.J."/>
            <person name="Hornburger P."/>
            <person name="Mueller R.-W."/>
            <person name="Bruemmer F."/>
            <person name="Labrenz M."/>
            <person name="Spormann A.M."/>
            <person name="Op den Camp H."/>
            <person name="Overmann J."/>
            <person name="Amann R."/>
            <person name="Jetten M.S.M."/>
            <person name="Mascher T."/>
            <person name="Medema M.H."/>
            <person name="Devos D.P."/>
            <person name="Kaster A.-K."/>
            <person name="Ovreas L."/>
            <person name="Rohde M."/>
            <person name="Galperin M.Y."/>
            <person name="Jogler C."/>
        </authorList>
    </citation>
    <scope>NUCLEOTIDE SEQUENCE [LARGE SCALE GENOMIC DNA]</scope>
    <source>
        <strain evidence="2 3">Pr1d</strain>
    </source>
</reference>
<keyword evidence="1" id="KW-0472">Membrane</keyword>
<proteinExistence type="predicted"/>
<keyword evidence="1" id="KW-0812">Transmembrane</keyword>
<name>A0A5B9QE50_9BACT</name>
<evidence type="ECO:0000313" key="3">
    <source>
        <dbReference type="Proteomes" id="UP000323917"/>
    </source>
</evidence>
<gene>
    <name evidence="2" type="ORF">Pr1d_45550</name>
</gene>
<keyword evidence="3" id="KW-1185">Reference proteome</keyword>
<sequence length="249" mass="27864">MNNENNPIRDDQFEAFLDGTLPEAEREEILEHLNDDRRAEVETQRKIDAALRKVFPVVTAPDDLSLVFESDESVAESHGSLPRRPLLAGGLAAAAVLIGIALTFWAFNAGKPAPFFKPIPLAQIYRETLQNGFHPYYECHDDQRFADIFAARQGMDMHLEPMPEGTRMLGLSYPGGLSRDTTAMLCMVDESPVMVFVDRAASDSEIAAKVARDSEIQVFRSEREGLVFYEVSELDEPRAMQYMAIGPPR</sequence>
<keyword evidence="1" id="KW-1133">Transmembrane helix</keyword>
<dbReference type="EMBL" id="CP042913">
    <property type="protein sequence ID" value="QEG37214.1"/>
    <property type="molecule type" value="Genomic_DNA"/>
</dbReference>
<dbReference type="Proteomes" id="UP000323917">
    <property type="component" value="Chromosome"/>
</dbReference>
<evidence type="ECO:0000256" key="1">
    <source>
        <dbReference type="SAM" id="Phobius"/>
    </source>
</evidence>
<dbReference type="AlphaFoldDB" id="A0A5B9QE50"/>